<organism evidence="4 5">
    <name type="scientific">Pythium oligandrum</name>
    <name type="common">Mycoparasitic fungus</name>
    <dbReference type="NCBI Taxonomy" id="41045"/>
    <lineage>
        <taxon>Eukaryota</taxon>
        <taxon>Sar</taxon>
        <taxon>Stramenopiles</taxon>
        <taxon>Oomycota</taxon>
        <taxon>Peronosporomycetes</taxon>
        <taxon>Pythiales</taxon>
        <taxon>Pythiaceae</taxon>
        <taxon>Pythium</taxon>
    </lineage>
</organism>
<proteinExistence type="predicted"/>
<dbReference type="OrthoDB" id="118314at2759"/>
<evidence type="ECO:0000259" key="3">
    <source>
        <dbReference type="PROSITE" id="PS51752"/>
    </source>
</evidence>
<dbReference type="InterPro" id="IPR001229">
    <property type="entry name" value="Jacalin-like_lectin_dom"/>
</dbReference>
<feature type="region of interest" description="Disordered" evidence="2">
    <location>
        <begin position="1533"/>
        <end position="1553"/>
    </location>
</feature>
<dbReference type="InterPro" id="IPR036404">
    <property type="entry name" value="Jacalin-like_lectin_dom_sf"/>
</dbReference>
<accession>A0A8K1FGJ5</accession>
<gene>
    <name evidence="4" type="ORF">Poli38472_000116</name>
</gene>
<dbReference type="PROSITE" id="PS51752">
    <property type="entry name" value="JACALIN_LECTIN"/>
    <property type="match status" value="1"/>
</dbReference>
<feature type="domain" description="Jacalin-type lectin" evidence="3">
    <location>
        <begin position="1368"/>
        <end position="1512"/>
    </location>
</feature>
<evidence type="ECO:0000256" key="2">
    <source>
        <dbReference type="SAM" id="MobiDB-lite"/>
    </source>
</evidence>
<keyword evidence="1" id="KW-0175">Coiled coil</keyword>
<evidence type="ECO:0000313" key="5">
    <source>
        <dbReference type="Proteomes" id="UP000794436"/>
    </source>
</evidence>
<feature type="compositionally biased region" description="Polar residues" evidence="2">
    <location>
        <begin position="1540"/>
        <end position="1553"/>
    </location>
</feature>
<feature type="coiled-coil region" evidence="1">
    <location>
        <begin position="422"/>
        <end position="456"/>
    </location>
</feature>
<reference evidence="4" key="1">
    <citation type="submission" date="2019-03" db="EMBL/GenBank/DDBJ databases">
        <title>Long read genome sequence of the mycoparasitic Pythium oligandrum ATCC 38472 isolated from sugarbeet rhizosphere.</title>
        <authorList>
            <person name="Gaulin E."/>
        </authorList>
    </citation>
    <scope>NUCLEOTIDE SEQUENCE</scope>
    <source>
        <strain evidence="4">ATCC 38472_TT</strain>
    </source>
</reference>
<evidence type="ECO:0000313" key="4">
    <source>
        <dbReference type="EMBL" id="TMW60074.1"/>
    </source>
</evidence>
<feature type="compositionally biased region" description="Basic residues" evidence="2">
    <location>
        <begin position="268"/>
        <end position="278"/>
    </location>
</feature>
<feature type="compositionally biased region" description="Basic and acidic residues" evidence="2">
    <location>
        <begin position="1"/>
        <end position="14"/>
    </location>
</feature>
<comment type="caution">
    <text evidence="4">The sequence shown here is derived from an EMBL/GenBank/DDBJ whole genome shotgun (WGS) entry which is preliminary data.</text>
</comment>
<protein>
    <recommendedName>
        <fullName evidence="3">Jacalin-type lectin domain-containing protein</fullName>
    </recommendedName>
</protein>
<evidence type="ECO:0000256" key="1">
    <source>
        <dbReference type="SAM" id="Coils"/>
    </source>
</evidence>
<feature type="region of interest" description="Disordered" evidence="2">
    <location>
        <begin position="233"/>
        <end position="278"/>
    </location>
</feature>
<dbReference type="Gene3D" id="2.100.10.30">
    <property type="entry name" value="Jacalin-like lectin domain"/>
    <property type="match status" value="1"/>
</dbReference>
<dbReference type="Pfam" id="PF01419">
    <property type="entry name" value="Jacalin"/>
    <property type="match status" value="1"/>
</dbReference>
<keyword evidence="5" id="KW-1185">Reference proteome</keyword>
<dbReference type="SMART" id="SM00915">
    <property type="entry name" value="Jacalin"/>
    <property type="match status" value="1"/>
</dbReference>
<dbReference type="Proteomes" id="UP000794436">
    <property type="component" value="Unassembled WGS sequence"/>
</dbReference>
<dbReference type="EMBL" id="SPLM01000108">
    <property type="protein sequence ID" value="TMW60074.1"/>
    <property type="molecule type" value="Genomic_DNA"/>
</dbReference>
<feature type="region of interest" description="Disordered" evidence="2">
    <location>
        <begin position="1"/>
        <end position="30"/>
    </location>
</feature>
<feature type="compositionally biased region" description="Low complexity" evidence="2">
    <location>
        <begin position="815"/>
        <end position="828"/>
    </location>
</feature>
<feature type="region of interest" description="Disordered" evidence="2">
    <location>
        <begin position="815"/>
        <end position="835"/>
    </location>
</feature>
<name>A0A8K1FGJ5_PYTOL</name>
<sequence length="1769" mass="206352">MERKSVRRQVDASRSKTRAGSPQKRGLPVPNWFDMPLLLPDQGDVALAKLQRTYLEQANEESAQAGERETRVFHVPKVSHLSPQKERERAKQAAMQRYMAHRRQNQSPVASMLKPRARSHRTVVLDRLPHQRSRLRDKIWSDLQRFGLWHIGGSGDVAQEGEEDTEGMNATVDSTVDAIMTQWGVKDSTEAARRVETRGNNVGPVEEATESVSSVFLTAVPATWRDHRASVGSTLMLDGEDGGQELLDDEDDGEEEEEDDAPSTVQGQRRKPITAPGLKRRQRLKDLHQFVEKQLQKRLFRSWETIEIALSGSGDLSVHQIVKFLQNSDVKLSATDAAKVQSILDAHVNAQNQLAMEEAQRAAEAVASAVAAPEEEEDEDKTFTVEPAISHTAKRKNARLLSYETFRKVFHPRDTQDMARWRREFDREKVRQRQEKEIYERELAALEEKVKKRLAESAKHLVELLDQFHCDPLAIPWENEEQRLEMRAQFLEVIFRKPARRRLSFIAASMGAVPPSDTSHPPPTVIPDKLAIPAIRSALLQKYSRNGHFESIEVPVAAYLFHDFAADAIKKSIKALWERRATDLWPERQLIFAFRLKKAVFYEWRRFTMHAELLRRYVMRKFVAWAYYTRKQYEYYAFYRTCFWPFYVWKRHLQQMIIARGKSVFLRNLVETYVQLRHFRAWQAHYQLKRWTRRQVARYRHKKTLWVLRRCWDAWFERLRLRLRVFRLWRSQGHSLQLLHKNYMVKVTFVLWRYYSILRYDLARRHFKCRPAMVQSHRSTHLHAASATGLPTYGRGAGKMPQAYSRGASWYPSTSQTATAQTHTRSTSLFASPSKHSINDEEDATIDAFVEEEGEEDDRQEANSELQPLSRIMETALAPKIKRKTRLYDLCLDLYLQCRERDRRIMTGNVIIFRRVGRKFLQALRKNVTHRKKQRFAVDLGSFRVLHQRFRWWLSISVYKNPLKLTSPQNSKRNLLEDQDESDEESLTPLELKVETVALDWRRDTEWRRLGLVHLPVEAVQLREDLLTIAAEDVARLERIQDMEHKLREKTRQEEIFLRKEVGATMKTRALQTQQAQQILRTRGARMHDVLDRAFDHLLVQQRRQRLRASFRGLRVIVMLKYTTTLCHRAQMRNWLRLCKKFSFWSENMPRFYEMKLKFHAFRTLLRHVVWKWKHETSGFSAKLAQRQQLIMKCETYLEKHGLLNGSAASARIALTKYSPTNSFHAVFLRWVQFTQVSRAYRQIIAVNKRKHELWSLHSVFQVLKTPLKAKYTFATRRQRVPFLYRQCVADLDALHCKILAFRKRLPTQTLRRQLALTQRHLQRSATGAPTLKQLFIAHEQEIRHRLFLENRLMFVAYNERRVHHYAERSSPLYGTPIGRAFAYEKAPPYASISELVVLCGKQVDGVSLVLKTNASATVEGQLHGNPFGTREVFTLSRGEKLVMIEGFASQTIYGLRFTTSASRVSKWFGHCEKGTKFELRSDWNGQREEIVGLHGYADATSVHALGCVYRYTTLKNIFEGLWLPNKLSSTSLDHHDSGTTDGTGSPKPTRNTMAHDDMALCDRQFAYFLQVRSCDVLTAMQRAHRLALRMHRMQHLPWLLTRPRVVLGLMRWYFNALTHGLVRSSDQEEEGKRMLQDGMNKRAMGEKMIEDGVQMLADVDSYRDEDKQLNVATLGSKKIKELKEMIEQANHKIVLGKRMLEEGQAEMLQGRAILPHIPMTKRMMNAIRRMYKVVQTKDYIDQMDPELRAILLDGESSAETATSIYDPV</sequence>
<feature type="compositionally biased region" description="Acidic residues" evidence="2">
    <location>
        <begin position="238"/>
        <end position="261"/>
    </location>
</feature>
<dbReference type="SUPFAM" id="SSF51101">
    <property type="entry name" value="Mannose-binding lectins"/>
    <property type="match status" value="1"/>
</dbReference>